<gene>
    <name evidence="1" type="ORF">MM415B03118_0015</name>
</gene>
<accession>A0A6M3KXT4</accession>
<reference evidence="1" key="1">
    <citation type="submission" date="2020-03" db="EMBL/GenBank/DDBJ databases">
        <title>The deep terrestrial virosphere.</title>
        <authorList>
            <person name="Holmfeldt K."/>
            <person name="Nilsson E."/>
            <person name="Simone D."/>
            <person name="Lopez-Fernandez M."/>
            <person name="Wu X."/>
            <person name="de Brujin I."/>
            <person name="Lundin D."/>
            <person name="Andersson A."/>
            <person name="Bertilsson S."/>
            <person name="Dopson M."/>
        </authorList>
    </citation>
    <scope>NUCLEOTIDE SEQUENCE</scope>
    <source>
        <strain evidence="1">MM415B03118</strain>
    </source>
</reference>
<dbReference type="EMBL" id="MT142661">
    <property type="protein sequence ID" value="QJA86829.1"/>
    <property type="molecule type" value="Genomic_DNA"/>
</dbReference>
<name>A0A6M3KXT4_9ZZZZ</name>
<proteinExistence type="predicted"/>
<organism evidence="1">
    <name type="scientific">viral metagenome</name>
    <dbReference type="NCBI Taxonomy" id="1070528"/>
    <lineage>
        <taxon>unclassified sequences</taxon>
        <taxon>metagenomes</taxon>
        <taxon>organismal metagenomes</taxon>
    </lineage>
</organism>
<dbReference type="AlphaFoldDB" id="A0A6M3KXT4"/>
<sequence>MIFAIEQMSELEELLESHHCTDIEDLTRQIIELFASNRFERVVSPKTAEDNGKEDAIKEIINQLGKYLQNGSIDFMCVNLEGIEKRLRKALKV</sequence>
<protein>
    <submittedName>
        <fullName evidence="1">Uncharacterized protein</fullName>
    </submittedName>
</protein>
<evidence type="ECO:0000313" key="1">
    <source>
        <dbReference type="EMBL" id="QJA86829.1"/>
    </source>
</evidence>